<comment type="caution">
    <text evidence="1">The sequence shown here is derived from an EMBL/GenBank/DDBJ whole genome shotgun (WGS) entry which is preliminary data.</text>
</comment>
<dbReference type="EMBL" id="CAJVPY010000315">
    <property type="protein sequence ID" value="CAG8465210.1"/>
    <property type="molecule type" value="Genomic_DNA"/>
</dbReference>
<evidence type="ECO:0000313" key="2">
    <source>
        <dbReference type="Proteomes" id="UP000789405"/>
    </source>
</evidence>
<evidence type="ECO:0000313" key="1">
    <source>
        <dbReference type="EMBL" id="CAG8465210.1"/>
    </source>
</evidence>
<name>A0A9N8VY87_9GLOM</name>
<reference evidence="1" key="1">
    <citation type="submission" date="2021-06" db="EMBL/GenBank/DDBJ databases">
        <authorList>
            <person name="Kallberg Y."/>
            <person name="Tangrot J."/>
            <person name="Rosling A."/>
        </authorList>
    </citation>
    <scope>NUCLEOTIDE SEQUENCE</scope>
    <source>
        <strain evidence="1">MA453B</strain>
    </source>
</reference>
<sequence length="111" mass="12488">MNTANKECQKYRKEPEIEIRKLINQYLAASSPIIQIANFFLPPNLPSSRSLNSNSNVNSDTNSTLPSSFNEIPTIAPNALAQHQALELIQKAKSKISKYETLMIYTSNKDF</sequence>
<protein>
    <submittedName>
        <fullName evidence="1">11689_t:CDS:1</fullName>
    </submittedName>
</protein>
<proteinExistence type="predicted"/>
<organism evidence="1 2">
    <name type="scientific">Dentiscutata erythropus</name>
    <dbReference type="NCBI Taxonomy" id="1348616"/>
    <lineage>
        <taxon>Eukaryota</taxon>
        <taxon>Fungi</taxon>
        <taxon>Fungi incertae sedis</taxon>
        <taxon>Mucoromycota</taxon>
        <taxon>Glomeromycotina</taxon>
        <taxon>Glomeromycetes</taxon>
        <taxon>Diversisporales</taxon>
        <taxon>Gigasporaceae</taxon>
        <taxon>Dentiscutata</taxon>
    </lineage>
</organism>
<gene>
    <name evidence="1" type="ORF">DERYTH_LOCUS1196</name>
</gene>
<dbReference type="Proteomes" id="UP000789405">
    <property type="component" value="Unassembled WGS sequence"/>
</dbReference>
<dbReference type="AlphaFoldDB" id="A0A9N8VY87"/>
<keyword evidence="2" id="KW-1185">Reference proteome</keyword>
<accession>A0A9N8VY87</accession>